<evidence type="ECO:0000313" key="2">
    <source>
        <dbReference type="Proteomes" id="UP000199356"/>
    </source>
</evidence>
<protein>
    <recommendedName>
        <fullName evidence="3">FlgN protein</fullName>
    </recommendedName>
</protein>
<name>A0A1I5LK20_9RHOB</name>
<accession>A0A1I5LK20</accession>
<dbReference type="SUPFAM" id="SSF140566">
    <property type="entry name" value="FlgN-like"/>
    <property type="match status" value="1"/>
</dbReference>
<keyword evidence="2" id="KW-1185">Reference proteome</keyword>
<dbReference type="RefSeq" id="WP_093417610.1">
    <property type="nucleotide sequence ID" value="NZ_FOXA01000001.1"/>
</dbReference>
<dbReference type="AlphaFoldDB" id="A0A1I5LK20"/>
<dbReference type="GO" id="GO:0044780">
    <property type="term" value="P:bacterial-type flagellum assembly"/>
    <property type="evidence" value="ECO:0007669"/>
    <property type="project" value="InterPro"/>
</dbReference>
<dbReference type="InterPro" id="IPR036679">
    <property type="entry name" value="FlgN-like_sf"/>
</dbReference>
<dbReference type="EMBL" id="FOXA01000001">
    <property type="protein sequence ID" value="SFO97545.1"/>
    <property type="molecule type" value="Genomic_DNA"/>
</dbReference>
<reference evidence="1 2" key="1">
    <citation type="submission" date="2016-10" db="EMBL/GenBank/DDBJ databases">
        <authorList>
            <person name="de Groot N.N."/>
        </authorList>
    </citation>
    <scope>NUCLEOTIDE SEQUENCE [LARGE SCALE GENOMIC DNA]</scope>
    <source>
        <strain evidence="1 2">DSM 19547</strain>
    </source>
</reference>
<proteinExistence type="predicted"/>
<evidence type="ECO:0000313" key="1">
    <source>
        <dbReference type="EMBL" id="SFO97545.1"/>
    </source>
</evidence>
<organism evidence="1 2">
    <name type="scientific">Tranquillimonas alkanivorans</name>
    <dbReference type="NCBI Taxonomy" id="441119"/>
    <lineage>
        <taxon>Bacteria</taxon>
        <taxon>Pseudomonadati</taxon>
        <taxon>Pseudomonadota</taxon>
        <taxon>Alphaproteobacteria</taxon>
        <taxon>Rhodobacterales</taxon>
        <taxon>Roseobacteraceae</taxon>
        <taxon>Tranquillimonas</taxon>
    </lineage>
</organism>
<dbReference type="Proteomes" id="UP000199356">
    <property type="component" value="Unassembled WGS sequence"/>
</dbReference>
<sequence length="116" mass="12816">MTDSPITALLNLFEDEKQALIQADWKRLDVLAAEKERLLGSLEPKTCSGPVLHRVKLLSDRNRKLAEAATRGISHGRKRLAALAGRKVALVYSTDRKPESLPMSLDTSGRLKGIKL</sequence>
<evidence type="ECO:0008006" key="3">
    <source>
        <dbReference type="Google" id="ProtNLM"/>
    </source>
</evidence>
<gene>
    <name evidence="1" type="ORF">SAMN04488047_101685</name>
</gene>